<comment type="cofactor">
    <cofactor evidence="4">
        <name>Mg(2+)</name>
        <dbReference type="ChEBI" id="CHEBI:18420"/>
    </cofactor>
</comment>
<reference evidence="8 9" key="1">
    <citation type="submission" date="2015-11" db="EMBL/GenBank/DDBJ databases">
        <authorList>
            <consortium name="Pathogen Informatics"/>
        </authorList>
    </citation>
    <scope>NUCLEOTIDE SEQUENCE [LARGE SCALE GENOMIC DNA]</scope>
    <source>
        <strain evidence="6 8">006A-0059</strain>
        <strain evidence="7 9">006A-0191</strain>
    </source>
</reference>
<dbReference type="CDD" id="cd00887">
    <property type="entry name" value="MoeA"/>
    <property type="match status" value="1"/>
</dbReference>
<dbReference type="InterPro" id="IPR038987">
    <property type="entry name" value="MoeA-like"/>
</dbReference>
<dbReference type="InterPro" id="IPR036135">
    <property type="entry name" value="MoeA_linker/N_sf"/>
</dbReference>
<dbReference type="InterPro" id="IPR001453">
    <property type="entry name" value="MoaB/Mog_dom"/>
</dbReference>
<dbReference type="RefSeq" id="WP_059432234.1">
    <property type="nucleotide sequence ID" value="NZ_FAUT01000001.1"/>
</dbReference>
<dbReference type="EMBL" id="FAVB01000001">
    <property type="protein sequence ID" value="CUU69240.1"/>
    <property type="molecule type" value="Genomic_DNA"/>
</dbReference>
<dbReference type="GO" id="GO:0006777">
    <property type="term" value="P:Mo-molybdopterin cofactor biosynthetic process"/>
    <property type="evidence" value="ECO:0007669"/>
    <property type="project" value="UniProtKB-UniRule"/>
</dbReference>
<dbReference type="Gene3D" id="2.170.190.11">
    <property type="entry name" value="Molybdopterin biosynthesis moea protein, domain 3"/>
    <property type="match status" value="1"/>
</dbReference>
<dbReference type="PANTHER" id="PTHR10192">
    <property type="entry name" value="MOLYBDOPTERIN BIOSYNTHESIS PROTEIN"/>
    <property type="match status" value="1"/>
</dbReference>
<dbReference type="EC" id="2.10.1.1" evidence="4"/>
<dbReference type="Proteomes" id="UP000052257">
    <property type="component" value="Unassembled WGS sequence"/>
</dbReference>
<accession>A0A0S4RBH2</accession>
<dbReference type="PANTHER" id="PTHR10192:SF5">
    <property type="entry name" value="GEPHYRIN"/>
    <property type="match status" value="1"/>
</dbReference>
<dbReference type="Gene3D" id="3.90.105.10">
    <property type="entry name" value="Molybdopterin biosynthesis moea protein, domain 2"/>
    <property type="match status" value="1"/>
</dbReference>
<dbReference type="UniPathway" id="UPA00344"/>
<feature type="domain" description="MoaB/Mog" evidence="5">
    <location>
        <begin position="172"/>
        <end position="309"/>
    </location>
</feature>
<dbReference type="EMBL" id="FAUW01000004">
    <property type="protein sequence ID" value="CUU85050.1"/>
    <property type="molecule type" value="Genomic_DNA"/>
</dbReference>
<sequence length="392" mass="43352">MLVDEALNVINSIKALDYCEIISLEKAIDKILFEDIYAKKALPCFDNAALDGYAINYDDRNSPLNIKGTIFAGDKAKYEINKNECYKIMTGAIFPKGANSIVMLEDEKFDEQGRLLVPSNLKQDNARRIKGEEVSVGDILLKANDRLDSAKIMLLASQGISYVKVYARPKIAVFSSGDEINEPWEFCDERSIYNANASGIMALLRTHGFKSEYKGILKDDKDILKAQINLHAHYDAIITSGGASKGEADFMREVLLDLGFEEMFGSLDIRPAKPTKLYKKGSQIVLLLPGNPMSCFAACFLAGIPALKKLSGQANFAHETFFAKFKGDIVMKNSRANIVIGHYENGEFTPINDNKFSPAMIKPLAMSNAIYLSKIGESGISNENIIKILKLS</sequence>
<comment type="catalytic activity">
    <reaction evidence="3">
        <text>adenylyl-molybdopterin + molybdate = Mo-molybdopterin + AMP + H(+)</text>
        <dbReference type="Rhea" id="RHEA:35047"/>
        <dbReference type="ChEBI" id="CHEBI:15378"/>
        <dbReference type="ChEBI" id="CHEBI:36264"/>
        <dbReference type="ChEBI" id="CHEBI:62727"/>
        <dbReference type="ChEBI" id="CHEBI:71302"/>
        <dbReference type="ChEBI" id="CHEBI:456215"/>
        <dbReference type="EC" id="2.10.1.1"/>
    </reaction>
</comment>
<dbReference type="GO" id="GO:0005829">
    <property type="term" value="C:cytosol"/>
    <property type="evidence" value="ECO:0007669"/>
    <property type="project" value="TreeGrafter"/>
</dbReference>
<evidence type="ECO:0000313" key="8">
    <source>
        <dbReference type="Proteomes" id="UP000052237"/>
    </source>
</evidence>
<evidence type="ECO:0000256" key="3">
    <source>
        <dbReference type="ARBA" id="ARBA00047317"/>
    </source>
</evidence>
<dbReference type="Gene3D" id="3.40.980.10">
    <property type="entry name" value="MoaB/Mog-like domain"/>
    <property type="match status" value="1"/>
</dbReference>
<comment type="caution">
    <text evidence="6">The sequence shown here is derived from an EMBL/GenBank/DDBJ whole genome shotgun (WGS) entry which is preliminary data.</text>
</comment>
<evidence type="ECO:0000259" key="5">
    <source>
        <dbReference type="SMART" id="SM00852"/>
    </source>
</evidence>
<comment type="pathway">
    <text evidence="4">Cofactor biosynthesis; molybdopterin biosynthesis.</text>
</comment>
<comment type="function">
    <text evidence="1 4">Catalyzes the insertion of molybdate into adenylated molybdopterin with the concomitant release of AMP.</text>
</comment>
<evidence type="ECO:0000313" key="6">
    <source>
        <dbReference type="EMBL" id="CUU69240.1"/>
    </source>
</evidence>
<dbReference type="Gene3D" id="2.40.340.10">
    <property type="entry name" value="MoeA, C-terminal, domain IV"/>
    <property type="match status" value="1"/>
</dbReference>
<evidence type="ECO:0000256" key="4">
    <source>
        <dbReference type="RuleBase" id="RU365090"/>
    </source>
</evidence>
<dbReference type="SUPFAM" id="SSF53218">
    <property type="entry name" value="Molybdenum cofactor biosynthesis proteins"/>
    <property type="match status" value="1"/>
</dbReference>
<dbReference type="InterPro" id="IPR036425">
    <property type="entry name" value="MoaB/Mog-like_dom_sf"/>
</dbReference>
<accession>A0A9W5ASR6</accession>
<dbReference type="SMART" id="SM00852">
    <property type="entry name" value="MoCF_biosynth"/>
    <property type="match status" value="1"/>
</dbReference>
<protein>
    <recommendedName>
        <fullName evidence="4">Molybdopterin molybdenumtransferase</fullName>
        <ecNumber evidence="4">2.10.1.1</ecNumber>
    </recommendedName>
</protein>
<keyword evidence="4" id="KW-0501">Molybdenum cofactor biosynthesis</keyword>
<keyword evidence="4" id="KW-0460">Magnesium</keyword>
<dbReference type="AlphaFoldDB" id="A0A0S4RBH2"/>
<evidence type="ECO:0000256" key="2">
    <source>
        <dbReference type="ARBA" id="ARBA00010763"/>
    </source>
</evidence>
<dbReference type="Pfam" id="PF03453">
    <property type="entry name" value="MoeA_N"/>
    <property type="match status" value="1"/>
</dbReference>
<gene>
    <name evidence="6" type="primary">moeA_1</name>
    <name evidence="6" type="ORF">ERS686654_00146</name>
    <name evidence="7" type="ORF">ERS739220_01553</name>
</gene>
<dbReference type="Proteomes" id="UP000052237">
    <property type="component" value="Unassembled WGS sequence"/>
</dbReference>
<keyword evidence="4 6" id="KW-0808">Transferase</keyword>
<comment type="similarity">
    <text evidence="2 4">Belongs to the MoeA family.</text>
</comment>
<dbReference type="SUPFAM" id="SSF63882">
    <property type="entry name" value="MoeA N-terminal region -like"/>
    <property type="match status" value="1"/>
</dbReference>
<dbReference type="Pfam" id="PF00994">
    <property type="entry name" value="MoCF_biosynth"/>
    <property type="match status" value="1"/>
</dbReference>
<keyword evidence="8" id="KW-1185">Reference proteome</keyword>
<dbReference type="GO" id="GO:0061599">
    <property type="term" value="F:molybdopterin molybdotransferase activity"/>
    <property type="evidence" value="ECO:0007669"/>
    <property type="project" value="UniProtKB-UniRule"/>
</dbReference>
<evidence type="ECO:0000256" key="1">
    <source>
        <dbReference type="ARBA" id="ARBA00002901"/>
    </source>
</evidence>
<dbReference type="InterPro" id="IPR005110">
    <property type="entry name" value="MoeA_linker/N"/>
</dbReference>
<evidence type="ECO:0000313" key="7">
    <source>
        <dbReference type="EMBL" id="CUU85050.1"/>
    </source>
</evidence>
<proteinExistence type="inferred from homology"/>
<keyword evidence="4" id="KW-0479">Metal-binding</keyword>
<evidence type="ECO:0000313" key="9">
    <source>
        <dbReference type="Proteomes" id="UP000052257"/>
    </source>
</evidence>
<name>A0A0S4RBH2_CAMHY</name>
<dbReference type="InterPro" id="IPR036688">
    <property type="entry name" value="MoeA_C_domain_IV_sf"/>
</dbReference>
<organism evidence="6 8">
    <name type="scientific">Campylobacter hyointestinalis subsp. hyointestinalis</name>
    <dbReference type="NCBI Taxonomy" id="91352"/>
    <lineage>
        <taxon>Bacteria</taxon>
        <taxon>Pseudomonadati</taxon>
        <taxon>Campylobacterota</taxon>
        <taxon>Epsilonproteobacteria</taxon>
        <taxon>Campylobacterales</taxon>
        <taxon>Campylobacteraceae</taxon>
        <taxon>Campylobacter</taxon>
    </lineage>
</organism>
<dbReference type="GO" id="GO:0046872">
    <property type="term" value="F:metal ion binding"/>
    <property type="evidence" value="ECO:0007669"/>
    <property type="project" value="UniProtKB-UniRule"/>
</dbReference>
<keyword evidence="4" id="KW-0500">Molybdenum</keyword>